<sequence>MYPKNRPSSAEYSRLTLSPGLVIEYLIPETSPVPILPVLYLARALSVKSNSSRFLGPDGICQQPTGTCKQVPSAIFIKDPQLFYNGKYFMKFLAQFERTALAFQATD</sequence>
<reference evidence="2" key="1">
    <citation type="submission" date="2014-03" db="EMBL/GenBank/DDBJ databases">
        <title>The Genome Sequence of Puccinia striiformis f. sp. tritici PST-78.</title>
        <authorList>
            <consortium name="The Broad Institute Genome Sequencing Platform"/>
            <person name="Cuomo C."/>
            <person name="Hulbert S."/>
            <person name="Chen X."/>
            <person name="Walker B."/>
            <person name="Young S.K."/>
            <person name="Zeng Q."/>
            <person name="Gargeya S."/>
            <person name="Fitzgerald M."/>
            <person name="Haas B."/>
            <person name="Abouelleil A."/>
            <person name="Alvarado L."/>
            <person name="Arachchi H.M."/>
            <person name="Berlin A.M."/>
            <person name="Chapman S.B."/>
            <person name="Goldberg J."/>
            <person name="Griggs A."/>
            <person name="Gujja S."/>
            <person name="Hansen M."/>
            <person name="Howarth C."/>
            <person name="Imamovic A."/>
            <person name="Larimer J."/>
            <person name="McCowan C."/>
            <person name="Montmayeur A."/>
            <person name="Murphy C."/>
            <person name="Neiman D."/>
            <person name="Pearson M."/>
            <person name="Priest M."/>
            <person name="Roberts A."/>
            <person name="Saif S."/>
            <person name="Shea T."/>
            <person name="Sisk P."/>
            <person name="Sykes S."/>
            <person name="Wortman J."/>
            <person name="Nusbaum C."/>
            <person name="Birren B."/>
        </authorList>
    </citation>
    <scope>NUCLEOTIDE SEQUENCE [LARGE SCALE GENOMIC DNA]</scope>
    <source>
        <strain evidence="2">race PST-78</strain>
    </source>
</reference>
<organism evidence="1 2">
    <name type="scientific">Puccinia striiformis f. sp. tritici PST-78</name>
    <dbReference type="NCBI Taxonomy" id="1165861"/>
    <lineage>
        <taxon>Eukaryota</taxon>
        <taxon>Fungi</taxon>
        <taxon>Dikarya</taxon>
        <taxon>Basidiomycota</taxon>
        <taxon>Pucciniomycotina</taxon>
        <taxon>Pucciniomycetes</taxon>
        <taxon>Pucciniales</taxon>
        <taxon>Pucciniaceae</taxon>
        <taxon>Puccinia</taxon>
    </lineage>
</organism>
<proteinExistence type="predicted"/>
<protein>
    <submittedName>
        <fullName evidence="1">Uncharacterized protein</fullName>
    </submittedName>
</protein>
<dbReference type="Proteomes" id="UP000054564">
    <property type="component" value="Unassembled WGS sequence"/>
</dbReference>
<name>A0A0L0UQD5_9BASI</name>
<dbReference type="AlphaFoldDB" id="A0A0L0UQD5"/>
<accession>A0A0L0UQD5</accession>
<gene>
    <name evidence="1" type="ORF">PSTG_17352</name>
</gene>
<evidence type="ECO:0000313" key="1">
    <source>
        <dbReference type="EMBL" id="KNE89190.1"/>
    </source>
</evidence>
<evidence type="ECO:0000313" key="2">
    <source>
        <dbReference type="Proteomes" id="UP000054564"/>
    </source>
</evidence>
<keyword evidence="2" id="KW-1185">Reference proteome</keyword>
<comment type="caution">
    <text evidence="1">The sequence shown here is derived from an EMBL/GenBank/DDBJ whole genome shotgun (WGS) entry which is preliminary data.</text>
</comment>
<dbReference type="EMBL" id="AJIL01000456">
    <property type="protein sequence ID" value="KNE89190.1"/>
    <property type="molecule type" value="Genomic_DNA"/>
</dbReference>